<dbReference type="SUPFAM" id="SSF52467">
    <property type="entry name" value="DHS-like NAD/FAD-binding domain"/>
    <property type="match status" value="1"/>
</dbReference>
<name>A0A381WX76_9ZZZZ</name>
<dbReference type="InterPro" id="IPR050134">
    <property type="entry name" value="NAD-dep_sirtuin_deacylases"/>
</dbReference>
<dbReference type="Gene3D" id="3.30.1600.10">
    <property type="entry name" value="SIR2/SIRT2 'Small Domain"/>
    <property type="match status" value="1"/>
</dbReference>
<keyword evidence="1" id="KW-0808">Transferase</keyword>
<dbReference type="InterPro" id="IPR029035">
    <property type="entry name" value="DHS-like_NAD/FAD-binding_dom"/>
</dbReference>
<dbReference type="GO" id="GO:0017136">
    <property type="term" value="F:histone deacetylase activity, NAD-dependent"/>
    <property type="evidence" value="ECO:0007669"/>
    <property type="project" value="TreeGrafter"/>
</dbReference>
<reference evidence="4" key="1">
    <citation type="submission" date="2018-05" db="EMBL/GenBank/DDBJ databases">
        <authorList>
            <person name="Lanie J.A."/>
            <person name="Ng W.-L."/>
            <person name="Kazmierczak K.M."/>
            <person name="Andrzejewski T.M."/>
            <person name="Davidsen T.M."/>
            <person name="Wayne K.J."/>
            <person name="Tettelin H."/>
            <person name="Glass J.I."/>
            <person name="Rusch D."/>
            <person name="Podicherti R."/>
            <person name="Tsui H.-C.T."/>
            <person name="Winkler M.E."/>
        </authorList>
    </citation>
    <scope>NUCLEOTIDE SEQUENCE</scope>
</reference>
<feature type="domain" description="Deacetylase sirtuin-type" evidence="3">
    <location>
        <begin position="1"/>
        <end position="82"/>
    </location>
</feature>
<evidence type="ECO:0000313" key="4">
    <source>
        <dbReference type="EMBL" id="SVA57139.1"/>
    </source>
</evidence>
<dbReference type="Gene3D" id="3.40.50.1220">
    <property type="entry name" value="TPP-binding domain"/>
    <property type="match status" value="1"/>
</dbReference>
<dbReference type="PANTHER" id="PTHR11085:SF10">
    <property type="entry name" value="NAD-DEPENDENT PROTEIN DEACYLASE SIRTUIN-5, MITOCHONDRIAL-RELATED"/>
    <property type="match status" value="1"/>
</dbReference>
<evidence type="ECO:0000256" key="2">
    <source>
        <dbReference type="ARBA" id="ARBA00023027"/>
    </source>
</evidence>
<protein>
    <recommendedName>
        <fullName evidence="3">Deacetylase sirtuin-type domain-containing protein</fullName>
    </recommendedName>
</protein>
<accession>A0A381WX76</accession>
<proteinExistence type="predicted"/>
<keyword evidence="2" id="KW-0520">NAD</keyword>
<organism evidence="4">
    <name type="scientific">marine metagenome</name>
    <dbReference type="NCBI Taxonomy" id="408172"/>
    <lineage>
        <taxon>unclassified sequences</taxon>
        <taxon>metagenomes</taxon>
        <taxon>ecological metagenomes</taxon>
    </lineage>
</organism>
<dbReference type="AlphaFoldDB" id="A0A381WX76"/>
<dbReference type="PANTHER" id="PTHR11085">
    <property type="entry name" value="NAD-DEPENDENT PROTEIN DEACYLASE SIRTUIN-5, MITOCHONDRIAL-RELATED"/>
    <property type="match status" value="1"/>
</dbReference>
<dbReference type="InterPro" id="IPR003000">
    <property type="entry name" value="Sirtuin"/>
</dbReference>
<dbReference type="EMBL" id="UINC01013187">
    <property type="protein sequence ID" value="SVA57139.1"/>
    <property type="molecule type" value="Genomic_DNA"/>
</dbReference>
<evidence type="ECO:0000256" key="1">
    <source>
        <dbReference type="ARBA" id="ARBA00022679"/>
    </source>
</evidence>
<feature type="non-terminal residue" evidence="4">
    <location>
        <position position="82"/>
    </location>
</feature>
<dbReference type="Pfam" id="PF02146">
    <property type="entry name" value="SIR2"/>
    <property type="match status" value="1"/>
</dbReference>
<evidence type="ECO:0000259" key="3">
    <source>
        <dbReference type="PROSITE" id="PS50305"/>
    </source>
</evidence>
<sequence>MSAESGIPTYRGRGGIWHEYKWEDYACQKAFDLDPESVLDFHELRRMEALKCEPHIGHSIITDLQDQHDDIWVVTQNIDGMH</sequence>
<dbReference type="GO" id="GO:0070403">
    <property type="term" value="F:NAD+ binding"/>
    <property type="evidence" value="ECO:0007669"/>
    <property type="project" value="InterPro"/>
</dbReference>
<gene>
    <name evidence="4" type="ORF">METZ01_LOCUS109993</name>
</gene>
<dbReference type="InterPro" id="IPR026590">
    <property type="entry name" value="Ssirtuin_cat_dom"/>
</dbReference>
<dbReference type="InterPro" id="IPR026591">
    <property type="entry name" value="Sirtuin_cat_small_dom_sf"/>
</dbReference>
<dbReference type="PROSITE" id="PS50305">
    <property type="entry name" value="SIRTUIN"/>
    <property type="match status" value="1"/>
</dbReference>